<dbReference type="Proteomes" id="UP001570846">
    <property type="component" value="Unassembled WGS sequence"/>
</dbReference>
<dbReference type="RefSeq" id="WP_149099721.1">
    <property type="nucleotide sequence ID" value="NZ_BMMG01000006.1"/>
</dbReference>
<dbReference type="InterPro" id="IPR029068">
    <property type="entry name" value="Glyas_Bleomycin-R_OHBP_Dase"/>
</dbReference>
<reference evidence="2 4" key="1">
    <citation type="submission" date="2019-07" db="EMBL/GenBank/DDBJ databases">
        <authorList>
            <person name="Qu J.-H."/>
        </authorList>
    </citation>
    <scope>NUCLEOTIDE SEQUENCE [LARGE SCALE GENOMIC DNA]</scope>
    <source>
        <strain evidence="2 4">MDT1-10-3</strain>
    </source>
</reference>
<dbReference type="OrthoDB" id="9795306at2"/>
<reference evidence="3 5" key="3">
    <citation type="submission" date="2024-08" db="EMBL/GenBank/DDBJ databases">
        <authorList>
            <person name="Wei W."/>
        </authorList>
    </citation>
    <scope>NUCLEOTIDE SEQUENCE [LARGE SCALE GENOMIC DNA]</scope>
    <source>
        <strain evidence="3 5">XU2</strain>
    </source>
</reference>
<evidence type="ECO:0000259" key="1">
    <source>
        <dbReference type="Pfam" id="PF00903"/>
    </source>
</evidence>
<proteinExistence type="predicted"/>
<organism evidence="2 4">
    <name type="scientific">Rufibacter glacialis</name>
    <dbReference type="NCBI Taxonomy" id="1259555"/>
    <lineage>
        <taxon>Bacteria</taxon>
        <taxon>Pseudomonadati</taxon>
        <taxon>Bacteroidota</taxon>
        <taxon>Cytophagia</taxon>
        <taxon>Cytophagales</taxon>
        <taxon>Hymenobacteraceae</taxon>
        <taxon>Rufibacter</taxon>
    </lineage>
</organism>
<accession>A0A5M8QA15</accession>
<evidence type="ECO:0000313" key="4">
    <source>
        <dbReference type="Proteomes" id="UP000323866"/>
    </source>
</evidence>
<dbReference type="Gene3D" id="3.10.180.10">
    <property type="entry name" value="2,3-Dihydroxybiphenyl 1,2-Dioxygenase, domain 1"/>
    <property type="match status" value="1"/>
</dbReference>
<keyword evidence="5" id="KW-1185">Reference proteome</keyword>
<sequence>MVTLHPYLNFNGNTEEAFTFYKSIFGGEFSALQRFKDTPEAARVPTHEKEKIMHIALPIGQGGMLMATDALESMGHSVTMGNNFHLSLSTQSEEEASALFQALSEGGKVLVPLEKMFWGDLFGMVKDRFQIKWMVSYTLPQTQPRPEMAAESTTV</sequence>
<dbReference type="EMBL" id="VKKZ01000023">
    <property type="protein sequence ID" value="KAA6431700.1"/>
    <property type="molecule type" value="Genomic_DNA"/>
</dbReference>
<reference evidence="2 4" key="2">
    <citation type="submission" date="2019-09" db="EMBL/GenBank/DDBJ databases">
        <title>A bacterium isolated from glacier soil.</title>
        <authorList>
            <person name="Liu Q."/>
        </authorList>
    </citation>
    <scope>NUCLEOTIDE SEQUENCE [LARGE SCALE GENOMIC DNA]</scope>
    <source>
        <strain evidence="2 4">MDT1-10-3</strain>
    </source>
</reference>
<name>A0A5M8QA15_9BACT</name>
<dbReference type="SUPFAM" id="SSF54593">
    <property type="entry name" value="Glyoxalase/Bleomycin resistance protein/Dihydroxybiphenyl dioxygenase"/>
    <property type="match status" value="1"/>
</dbReference>
<protein>
    <submittedName>
        <fullName evidence="2">VOC family protein</fullName>
    </submittedName>
</protein>
<evidence type="ECO:0000313" key="5">
    <source>
        <dbReference type="Proteomes" id="UP001570846"/>
    </source>
</evidence>
<dbReference type="CDD" id="cd06588">
    <property type="entry name" value="PhnB_like"/>
    <property type="match status" value="1"/>
</dbReference>
<dbReference type="InterPro" id="IPR028973">
    <property type="entry name" value="PhnB-like"/>
</dbReference>
<dbReference type="AlphaFoldDB" id="A0A5M8QA15"/>
<dbReference type="EMBL" id="JBGOGF010000005">
    <property type="protein sequence ID" value="MFA1771840.1"/>
    <property type="molecule type" value="Genomic_DNA"/>
</dbReference>
<dbReference type="InterPro" id="IPR004360">
    <property type="entry name" value="Glyas_Fos-R_dOase_dom"/>
</dbReference>
<dbReference type="PANTHER" id="PTHR33990">
    <property type="entry name" value="PROTEIN YJDN-RELATED"/>
    <property type="match status" value="1"/>
</dbReference>
<dbReference type="PANTHER" id="PTHR33990:SF1">
    <property type="entry name" value="PROTEIN YJDN"/>
    <property type="match status" value="1"/>
</dbReference>
<comment type="caution">
    <text evidence="2">The sequence shown here is derived from an EMBL/GenBank/DDBJ whole genome shotgun (WGS) entry which is preliminary data.</text>
</comment>
<dbReference type="Pfam" id="PF00903">
    <property type="entry name" value="Glyoxalase"/>
    <property type="match status" value="1"/>
</dbReference>
<feature type="domain" description="Glyoxalase/fosfomycin resistance/dioxygenase" evidence="1">
    <location>
        <begin position="8"/>
        <end position="135"/>
    </location>
</feature>
<dbReference type="Proteomes" id="UP000323866">
    <property type="component" value="Unassembled WGS sequence"/>
</dbReference>
<gene>
    <name evidence="3" type="ORF">ACD591_11100</name>
    <name evidence="2" type="ORF">FOE74_16395</name>
</gene>
<evidence type="ECO:0000313" key="2">
    <source>
        <dbReference type="EMBL" id="KAA6431700.1"/>
    </source>
</evidence>
<evidence type="ECO:0000313" key="3">
    <source>
        <dbReference type="EMBL" id="MFA1771840.1"/>
    </source>
</evidence>